<accession>A0A0B6RR39</accession>
<feature type="compositionally biased region" description="Basic and acidic residues" evidence="1">
    <location>
        <begin position="76"/>
        <end position="87"/>
    </location>
</feature>
<name>A0A0B6RR39_BURPL</name>
<evidence type="ECO:0000313" key="3">
    <source>
        <dbReference type="Proteomes" id="UP000031838"/>
    </source>
</evidence>
<dbReference type="EMBL" id="CP002580">
    <property type="protein sequence ID" value="AJK47802.1"/>
    <property type="molecule type" value="Genomic_DNA"/>
</dbReference>
<proteinExistence type="predicted"/>
<dbReference type="HOGENOM" id="CLU_2477334_0_0_4"/>
<dbReference type="AlphaFoldDB" id="A0A0B6RR39"/>
<gene>
    <name evidence="2" type="ORF">BGL_1c33280</name>
</gene>
<feature type="region of interest" description="Disordered" evidence="1">
    <location>
        <begin position="67"/>
        <end position="87"/>
    </location>
</feature>
<sequence length="87" mass="10328">MRCLRHHEAPGSSGVVEACDRRDDTRYAHLARTTAADRRDRRRALRGRIRRFAFRLETRWRVPTMLDDMGEFAPDPNHRPTMARERP</sequence>
<reference evidence="3" key="1">
    <citation type="submission" date="2011-03" db="EMBL/GenBank/DDBJ databases">
        <authorList>
            <person name="Voget S."/>
            <person name="Streit W.R."/>
            <person name="Jaeger K.E."/>
            <person name="Daniel R."/>
        </authorList>
    </citation>
    <scope>NUCLEOTIDE SEQUENCE [LARGE SCALE GENOMIC DNA]</scope>
    <source>
        <strain evidence="3">PG1</strain>
    </source>
</reference>
<evidence type="ECO:0000313" key="2">
    <source>
        <dbReference type="EMBL" id="AJK47802.1"/>
    </source>
</evidence>
<protein>
    <submittedName>
        <fullName evidence="2">Uncharacterized protein</fullName>
    </submittedName>
</protein>
<keyword evidence="3" id="KW-1185">Reference proteome</keyword>
<dbReference type="Proteomes" id="UP000031838">
    <property type="component" value="Chromosome 1"/>
</dbReference>
<evidence type="ECO:0000256" key="1">
    <source>
        <dbReference type="SAM" id="MobiDB-lite"/>
    </source>
</evidence>
<dbReference type="KEGG" id="bgp:BGL_1c33280"/>
<organism evidence="2 3">
    <name type="scientific">Burkholderia plantarii</name>
    <dbReference type="NCBI Taxonomy" id="41899"/>
    <lineage>
        <taxon>Bacteria</taxon>
        <taxon>Pseudomonadati</taxon>
        <taxon>Pseudomonadota</taxon>
        <taxon>Betaproteobacteria</taxon>
        <taxon>Burkholderiales</taxon>
        <taxon>Burkholderiaceae</taxon>
        <taxon>Burkholderia</taxon>
    </lineage>
</organism>
<reference evidence="2 3" key="2">
    <citation type="journal article" date="2016" name="Appl. Microbiol. Biotechnol.">
        <title>Mutations improving production and secretion of extracellular lipase by Burkholderia glumae PG1.</title>
        <authorList>
            <person name="Knapp A."/>
            <person name="Voget S."/>
            <person name="Gao R."/>
            <person name="Zaburannyi N."/>
            <person name="Krysciak D."/>
            <person name="Breuer M."/>
            <person name="Hauer B."/>
            <person name="Streit W.R."/>
            <person name="Muller R."/>
            <person name="Daniel R."/>
            <person name="Jaeger K.E."/>
        </authorList>
    </citation>
    <scope>NUCLEOTIDE SEQUENCE [LARGE SCALE GENOMIC DNA]</scope>
    <source>
        <strain evidence="2 3">PG1</strain>
    </source>
</reference>